<dbReference type="PROSITE" id="PS50076">
    <property type="entry name" value="DNAJ_2"/>
    <property type="match status" value="1"/>
</dbReference>
<comment type="domain">
    <text evidence="9">The J domain is necessary and sufficient to stimulate DnaK ATPase activity. Zinc center 1 plays an important role in the autonomous, DnaK-independent chaperone activity of DnaJ. Zinc center 2 is essential for interaction with DnaK and for DnaJ activity.</text>
</comment>
<dbReference type="OrthoDB" id="9779889at2"/>
<dbReference type="SMART" id="SM00271">
    <property type="entry name" value="DnaJ"/>
    <property type="match status" value="1"/>
</dbReference>
<feature type="binding site" evidence="9">
    <location>
        <position position="158"/>
    </location>
    <ligand>
        <name>Zn(2+)</name>
        <dbReference type="ChEBI" id="CHEBI:29105"/>
        <label>1</label>
    </ligand>
</feature>
<dbReference type="PATRIC" id="fig|883161.3.peg.328"/>
<dbReference type="Pfam" id="PF00226">
    <property type="entry name" value="DnaJ"/>
    <property type="match status" value="1"/>
</dbReference>
<organism evidence="14 15">
    <name type="scientific">Propionimicrobium lymphophilum ACS-093-V-SCH5</name>
    <dbReference type="NCBI Taxonomy" id="883161"/>
    <lineage>
        <taxon>Bacteria</taxon>
        <taxon>Bacillati</taxon>
        <taxon>Actinomycetota</taxon>
        <taxon>Actinomycetes</taxon>
        <taxon>Propionibacteriales</taxon>
        <taxon>Propionibacteriaceae</taxon>
        <taxon>Propionimicrobium</taxon>
    </lineage>
</organism>
<comment type="similarity">
    <text evidence="9">Belongs to the DnaJ family.</text>
</comment>
<dbReference type="CDD" id="cd06257">
    <property type="entry name" value="DnaJ"/>
    <property type="match status" value="1"/>
</dbReference>
<dbReference type="GO" id="GO:0008270">
    <property type="term" value="F:zinc ion binding"/>
    <property type="evidence" value="ECO:0007669"/>
    <property type="project" value="UniProtKB-UniRule"/>
</dbReference>
<keyword evidence="4 9" id="KW-0677">Repeat</keyword>
<dbReference type="InterPro" id="IPR001305">
    <property type="entry name" value="HSP_DnaJ_Cys-rich_dom"/>
</dbReference>
<feature type="region of interest" description="Disordered" evidence="11">
    <location>
        <begin position="31"/>
        <end position="85"/>
    </location>
</feature>
<feature type="repeat" description="CXXCXGXG motif" evidence="9">
    <location>
        <begin position="158"/>
        <end position="165"/>
    </location>
</feature>
<evidence type="ECO:0000256" key="4">
    <source>
        <dbReference type="ARBA" id="ARBA00022737"/>
    </source>
</evidence>
<evidence type="ECO:0000256" key="11">
    <source>
        <dbReference type="SAM" id="MobiDB-lite"/>
    </source>
</evidence>
<dbReference type="FunFam" id="2.60.260.20:FF:000013">
    <property type="entry name" value="DnaJ subfamily B member 11"/>
    <property type="match status" value="1"/>
</dbReference>
<feature type="binding site" evidence="9">
    <location>
        <position position="193"/>
    </location>
    <ligand>
        <name>Zn(2+)</name>
        <dbReference type="ChEBI" id="CHEBI:29105"/>
        <label>2</label>
    </ligand>
</feature>
<dbReference type="GO" id="GO:0009408">
    <property type="term" value="P:response to heat"/>
    <property type="evidence" value="ECO:0007669"/>
    <property type="project" value="InterPro"/>
</dbReference>
<dbReference type="Pfam" id="PF01556">
    <property type="entry name" value="DnaJ_C"/>
    <property type="match status" value="1"/>
</dbReference>
<feature type="binding site" evidence="9">
    <location>
        <position position="161"/>
    </location>
    <ligand>
        <name>Zn(2+)</name>
        <dbReference type="ChEBI" id="CHEBI:29105"/>
        <label>1</label>
    </ligand>
</feature>
<dbReference type="PRINTS" id="PR00625">
    <property type="entry name" value="JDOMAIN"/>
</dbReference>
<keyword evidence="5 9" id="KW-0863">Zinc-finger</keyword>
<dbReference type="EMBL" id="AGZR01000004">
    <property type="protein sequence ID" value="EPD33572.1"/>
    <property type="molecule type" value="Genomic_DNA"/>
</dbReference>
<feature type="binding site" evidence="9">
    <location>
        <position position="175"/>
    </location>
    <ligand>
        <name>Zn(2+)</name>
        <dbReference type="ChEBI" id="CHEBI:29105"/>
        <label>2</label>
    </ligand>
</feature>
<dbReference type="PANTHER" id="PTHR43096:SF54">
    <property type="entry name" value="CHAPERONE PROTEIN DNAJ 1"/>
    <property type="match status" value="1"/>
</dbReference>
<feature type="repeat" description="CXXCXGXG motif" evidence="9">
    <location>
        <begin position="207"/>
        <end position="214"/>
    </location>
</feature>
<dbReference type="GO" id="GO:0031072">
    <property type="term" value="F:heat shock protein binding"/>
    <property type="evidence" value="ECO:0007669"/>
    <property type="project" value="InterPro"/>
</dbReference>
<dbReference type="InterPro" id="IPR001623">
    <property type="entry name" value="DnaJ_domain"/>
</dbReference>
<name>S2WLM7_9ACTN</name>
<dbReference type="GO" id="GO:0051082">
    <property type="term" value="F:unfolded protein binding"/>
    <property type="evidence" value="ECO:0007669"/>
    <property type="project" value="UniProtKB-UniRule"/>
</dbReference>
<dbReference type="STRING" id="883161.HMPREF9306_00326"/>
<keyword evidence="2 9" id="KW-0235">DNA replication</keyword>
<reference evidence="14 15" key="1">
    <citation type="submission" date="2013-04" db="EMBL/GenBank/DDBJ databases">
        <title>The Genome Sequence of Propionimicrobium lymphophilum ACS-093-V-SCH5.</title>
        <authorList>
            <consortium name="The Broad Institute Genomics Platform"/>
            <person name="Earl A."/>
            <person name="Ward D."/>
            <person name="Feldgarden M."/>
            <person name="Gevers D."/>
            <person name="Saerens B."/>
            <person name="Vaneechoutte M."/>
            <person name="Walker B."/>
            <person name="Young S."/>
            <person name="Zeng Q."/>
            <person name="Gargeya S."/>
            <person name="Fitzgerald M."/>
            <person name="Haas B."/>
            <person name="Abouelleil A."/>
            <person name="Allen A.W."/>
            <person name="Alvarado L."/>
            <person name="Arachchi H.M."/>
            <person name="Berlin A.M."/>
            <person name="Chapman S.B."/>
            <person name="Gainer-Dewar J."/>
            <person name="Goldberg J."/>
            <person name="Griggs A."/>
            <person name="Gujja S."/>
            <person name="Hansen M."/>
            <person name="Howarth C."/>
            <person name="Imamovic A."/>
            <person name="Ireland A."/>
            <person name="Larimer J."/>
            <person name="McCowan C."/>
            <person name="Murphy C."/>
            <person name="Pearson M."/>
            <person name="Poon T.W."/>
            <person name="Priest M."/>
            <person name="Roberts A."/>
            <person name="Saif S."/>
            <person name="Shea T."/>
            <person name="Sisk P."/>
            <person name="Sykes S."/>
            <person name="Wortman J."/>
            <person name="Nusbaum C."/>
            <person name="Birren B."/>
        </authorList>
    </citation>
    <scope>NUCLEOTIDE SEQUENCE [LARGE SCALE GENOMIC DNA]</scope>
    <source>
        <strain evidence="14 15">ACS-093-V-SCH5</strain>
    </source>
</reference>
<comment type="function">
    <text evidence="9">Participates actively in the response to hyperosmotic and heat shock by preventing the aggregation of stress-denatured proteins and by disaggregating proteins, also in an autonomous, DnaK-independent fashion. Unfolded proteins bind initially to DnaJ; upon interaction with the DnaJ-bound protein, DnaK hydrolyzes its bound ATP, resulting in the formation of a stable complex. GrpE releases ADP from DnaK; ATP binding to DnaK triggers the release of the substrate protein, thus completing the reaction cycle. Several rounds of ATP-dependent interactions between DnaJ, DnaK and GrpE are required for fully efficient folding. Also involved, together with DnaK and GrpE, in the DNA replication of plasmids through activation of initiation proteins.</text>
</comment>
<evidence type="ECO:0000256" key="1">
    <source>
        <dbReference type="ARBA" id="ARBA00022490"/>
    </source>
</evidence>
<feature type="binding site" evidence="9">
    <location>
        <position position="178"/>
    </location>
    <ligand>
        <name>Zn(2+)</name>
        <dbReference type="ChEBI" id="CHEBI:29105"/>
        <label>2</label>
    </ligand>
</feature>
<dbReference type="InterPro" id="IPR018253">
    <property type="entry name" value="DnaJ_domain_CS"/>
</dbReference>
<keyword evidence="6 9" id="KW-0862">Zinc</keyword>
<protein>
    <recommendedName>
        <fullName evidence="9">Chaperone protein DnaJ</fullName>
    </recommendedName>
</protein>
<evidence type="ECO:0000256" key="5">
    <source>
        <dbReference type="ARBA" id="ARBA00022771"/>
    </source>
</evidence>
<dbReference type="Pfam" id="PF00684">
    <property type="entry name" value="DnaJ_CXXCXGXG"/>
    <property type="match status" value="1"/>
</dbReference>
<evidence type="ECO:0000256" key="9">
    <source>
        <dbReference type="HAMAP-Rule" id="MF_01152"/>
    </source>
</evidence>
<dbReference type="InterPro" id="IPR036869">
    <property type="entry name" value="J_dom_sf"/>
</dbReference>
<comment type="subunit">
    <text evidence="9">Homodimer.</text>
</comment>
<keyword evidence="1 9" id="KW-0963">Cytoplasm</keyword>
<dbReference type="RefSeq" id="WP_016455181.1">
    <property type="nucleotide sequence ID" value="NZ_KE150269.1"/>
</dbReference>
<keyword evidence="15" id="KW-1185">Reference proteome</keyword>
<gene>
    <name evidence="9" type="primary">dnaJ</name>
    <name evidence="14" type="ORF">HMPREF9306_00326</name>
</gene>
<comment type="subcellular location">
    <subcellularLocation>
        <location evidence="9">Cytoplasm</location>
    </subcellularLocation>
</comment>
<dbReference type="NCBIfam" id="TIGR02349">
    <property type="entry name" value="DnaJ_bact"/>
    <property type="match status" value="1"/>
</dbReference>
<dbReference type="CDD" id="cd10747">
    <property type="entry name" value="DnaJ_C"/>
    <property type="match status" value="1"/>
</dbReference>
<keyword evidence="3 9" id="KW-0479">Metal-binding</keyword>
<dbReference type="GO" id="GO:0006260">
    <property type="term" value="P:DNA replication"/>
    <property type="evidence" value="ECO:0007669"/>
    <property type="project" value="UniProtKB-KW"/>
</dbReference>
<sequence>MSAEKDYYKVLGVPKNAKQEQIKKAFRKIARDNHPDQHPGDKAAEQRFKEASEAHDVLSDPKKRKKYDAERTMPPGGFHFPGGGSRTTTFTGNIDDVLKGFGGADGLGDIFGGLFNAGGRKPTTPQKGADVEGTVTIDFMDAVKGATVSVKVSGQHACSTCRGTGTKAGTQPKVCPSCQGAGMKNQGGMRMTCTECGGRGLVVDEPCPDCRGTGRSNSHRNVNVRLPEGVSDGQRVRIRERGGAGSNGGPNGDLYVKVKVREHPVFGRDGKNLTITVPVTFSEAALGAEIDVPTLEGGTVKLRLPAGTPNGRVLRVRGRGIKPAKKSAGDLLVKIEVQVPSFLDDNAKEKLREFDRAANQLNPRTRLLGDN</sequence>
<dbReference type="Proteomes" id="UP000014417">
    <property type="component" value="Unassembled WGS sequence"/>
</dbReference>
<feature type="binding site" evidence="9">
    <location>
        <position position="210"/>
    </location>
    <ligand>
        <name>Zn(2+)</name>
        <dbReference type="ChEBI" id="CHEBI:29105"/>
        <label>1</label>
    </ligand>
</feature>
<feature type="domain" description="CR-type" evidence="13">
    <location>
        <begin position="145"/>
        <end position="219"/>
    </location>
</feature>
<comment type="cofactor">
    <cofactor evidence="9">
        <name>Zn(2+)</name>
        <dbReference type="ChEBI" id="CHEBI:29105"/>
    </cofactor>
    <text evidence="9">Binds 2 Zn(2+) ions per monomer.</text>
</comment>
<dbReference type="SUPFAM" id="SSF57938">
    <property type="entry name" value="DnaJ/Hsp40 cysteine-rich domain"/>
    <property type="match status" value="1"/>
</dbReference>
<feature type="repeat" description="CXXCXGXG motif" evidence="9">
    <location>
        <begin position="175"/>
        <end position="182"/>
    </location>
</feature>
<feature type="binding site" evidence="9">
    <location>
        <position position="196"/>
    </location>
    <ligand>
        <name>Zn(2+)</name>
        <dbReference type="ChEBI" id="CHEBI:29105"/>
        <label>2</label>
    </ligand>
</feature>
<dbReference type="GO" id="GO:0005524">
    <property type="term" value="F:ATP binding"/>
    <property type="evidence" value="ECO:0007669"/>
    <property type="project" value="InterPro"/>
</dbReference>
<dbReference type="InterPro" id="IPR002939">
    <property type="entry name" value="DnaJ_C"/>
</dbReference>
<keyword evidence="7 9" id="KW-0346">Stress response</keyword>
<dbReference type="PANTHER" id="PTHR43096">
    <property type="entry name" value="DNAJ HOMOLOG 1, MITOCHONDRIAL-RELATED"/>
    <property type="match status" value="1"/>
</dbReference>
<comment type="caution">
    <text evidence="14">The sequence shown here is derived from an EMBL/GenBank/DDBJ whole genome shotgun (WGS) entry which is preliminary data.</text>
</comment>
<dbReference type="InterPro" id="IPR008971">
    <property type="entry name" value="HSP40/DnaJ_pept-bd"/>
</dbReference>
<dbReference type="Gene3D" id="2.60.260.20">
    <property type="entry name" value="Urease metallochaperone UreE, N-terminal domain"/>
    <property type="match status" value="2"/>
</dbReference>
<evidence type="ECO:0000259" key="13">
    <source>
        <dbReference type="PROSITE" id="PS51188"/>
    </source>
</evidence>
<feature type="binding site" evidence="9">
    <location>
        <position position="207"/>
    </location>
    <ligand>
        <name>Zn(2+)</name>
        <dbReference type="ChEBI" id="CHEBI:29105"/>
        <label>1</label>
    </ligand>
</feature>
<feature type="domain" description="J" evidence="12">
    <location>
        <begin position="6"/>
        <end position="71"/>
    </location>
</feature>
<dbReference type="GO" id="GO:0005737">
    <property type="term" value="C:cytoplasm"/>
    <property type="evidence" value="ECO:0007669"/>
    <property type="project" value="UniProtKB-SubCell"/>
</dbReference>
<evidence type="ECO:0000256" key="7">
    <source>
        <dbReference type="ARBA" id="ARBA00023016"/>
    </source>
</evidence>
<dbReference type="CDD" id="cd10719">
    <property type="entry name" value="DnaJ_zf"/>
    <property type="match status" value="1"/>
</dbReference>
<evidence type="ECO:0000256" key="3">
    <source>
        <dbReference type="ARBA" id="ARBA00022723"/>
    </source>
</evidence>
<evidence type="ECO:0000256" key="10">
    <source>
        <dbReference type="PROSITE-ProRule" id="PRU00546"/>
    </source>
</evidence>
<dbReference type="PROSITE" id="PS51188">
    <property type="entry name" value="ZF_CR"/>
    <property type="match status" value="1"/>
</dbReference>
<evidence type="ECO:0000313" key="14">
    <source>
        <dbReference type="EMBL" id="EPD33572.1"/>
    </source>
</evidence>
<dbReference type="Gene3D" id="2.10.230.10">
    <property type="entry name" value="Heat shock protein DnaJ, cysteine-rich domain"/>
    <property type="match status" value="1"/>
</dbReference>
<evidence type="ECO:0000256" key="2">
    <source>
        <dbReference type="ARBA" id="ARBA00022705"/>
    </source>
</evidence>
<feature type="compositionally biased region" description="Basic and acidic residues" evidence="11">
    <location>
        <begin position="31"/>
        <end position="71"/>
    </location>
</feature>
<dbReference type="InterPro" id="IPR036410">
    <property type="entry name" value="HSP_DnaJ_Cys-rich_dom_sf"/>
</dbReference>
<accession>S2WLM7</accession>
<dbReference type="InterPro" id="IPR012724">
    <property type="entry name" value="DnaJ"/>
</dbReference>
<proteinExistence type="inferred from homology"/>
<dbReference type="Gene3D" id="1.10.287.110">
    <property type="entry name" value="DnaJ domain"/>
    <property type="match status" value="1"/>
</dbReference>
<dbReference type="HOGENOM" id="CLU_017633_0_7_11"/>
<feature type="zinc finger region" description="CR-type" evidence="10">
    <location>
        <begin position="145"/>
        <end position="219"/>
    </location>
</feature>
<dbReference type="HAMAP" id="MF_01152">
    <property type="entry name" value="DnaJ"/>
    <property type="match status" value="1"/>
</dbReference>
<evidence type="ECO:0000259" key="12">
    <source>
        <dbReference type="PROSITE" id="PS50076"/>
    </source>
</evidence>
<keyword evidence="8 9" id="KW-0143">Chaperone</keyword>
<dbReference type="SUPFAM" id="SSF49493">
    <property type="entry name" value="HSP40/DnaJ peptide-binding domain"/>
    <property type="match status" value="2"/>
</dbReference>
<dbReference type="AlphaFoldDB" id="S2WLM7"/>
<evidence type="ECO:0000256" key="8">
    <source>
        <dbReference type="ARBA" id="ARBA00023186"/>
    </source>
</evidence>
<evidence type="ECO:0000256" key="6">
    <source>
        <dbReference type="ARBA" id="ARBA00022833"/>
    </source>
</evidence>
<dbReference type="PROSITE" id="PS00636">
    <property type="entry name" value="DNAJ_1"/>
    <property type="match status" value="1"/>
</dbReference>
<dbReference type="NCBIfam" id="NF008035">
    <property type="entry name" value="PRK10767.1"/>
    <property type="match status" value="1"/>
</dbReference>
<dbReference type="SUPFAM" id="SSF46565">
    <property type="entry name" value="Chaperone J-domain"/>
    <property type="match status" value="1"/>
</dbReference>
<feature type="repeat" description="CXXCXGXG motif" evidence="9">
    <location>
        <begin position="193"/>
        <end position="200"/>
    </location>
</feature>
<evidence type="ECO:0000313" key="15">
    <source>
        <dbReference type="Proteomes" id="UP000014417"/>
    </source>
</evidence>
<dbReference type="GO" id="GO:0042026">
    <property type="term" value="P:protein refolding"/>
    <property type="evidence" value="ECO:0007669"/>
    <property type="project" value="TreeGrafter"/>
</dbReference>